<dbReference type="Pfam" id="PF04854">
    <property type="entry name" value="DUF624"/>
    <property type="match status" value="1"/>
</dbReference>
<evidence type="ECO:0000313" key="2">
    <source>
        <dbReference type="EMBL" id="RBT70619.1"/>
    </source>
</evidence>
<dbReference type="EMBL" id="LESJ01000002">
    <property type="protein sequence ID" value="RBT70619.1"/>
    <property type="molecule type" value="Genomic_DNA"/>
</dbReference>
<gene>
    <name evidence="2" type="ORF">EB03_00485</name>
    <name evidence="3" type="ORF">NCTC12204_01148</name>
</gene>
<reference evidence="3 5" key="2">
    <citation type="submission" date="2019-05" db="EMBL/GenBank/DDBJ databases">
        <authorList>
            <consortium name="Pathogen Informatics"/>
        </authorList>
    </citation>
    <scope>NUCLEOTIDE SEQUENCE [LARGE SCALE GENOMIC DNA]</scope>
    <source>
        <strain evidence="3 5">NCTC12204</strain>
    </source>
</reference>
<organism evidence="3 5">
    <name type="scientific">Enterococcus hirae</name>
    <dbReference type="NCBI Taxonomy" id="1354"/>
    <lineage>
        <taxon>Bacteria</taxon>
        <taxon>Bacillati</taxon>
        <taxon>Bacillota</taxon>
        <taxon>Bacilli</taxon>
        <taxon>Lactobacillales</taxon>
        <taxon>Enterococcaceae</taxon>
        <taxon>Enterococcus</taxon>
    </lineage>
</organism>
<comment type="caution">
    <text evidence="3">The sequence shown here is derived from an EMBL/GenBank/DDBJ whole genome shotgun (WGS) entry which is preliminary data.</text>
</comment>
<name>A0A449E444_ENTHR</name>
<dbReference type="EMBL" id="CABEEP010000001">
    <property type="protein sequence ID" value="VTQ62994.1"/>
    <property type="molecule type" value="Genomic_DNA"/>
</dbReference>
<dbReference type="InterPro" id="IPR006938">
    <property type="entry name" value="DUF624"/>
</dbReference>
<dbReference type="RefSeq" id="WP_010737390.1">
    <property type="nucleotide sequence ID" value="NZ_AP027299.1"/>
</dbReference>
<evidence type="ECO:0000313" key="5">
    <source>
        <dbReference type="Proteomes" id="UP000352698"/>
    </source>
</evidence>
<feature type="transmembrane region" description="Helical" evidence="1">
    <location>
        <begin position="80"/>
        <end position="100"/>
    </location>
</feature>
<dbReference type="Proteomes" id="UP000352698">
    <property type="component" value="Unassembled WGS sequence"/>
</dbReference>
<accession>A0A449E444</accession>
<keyword evidence="1" id="KW-0472">Membrane</keyword>
<evidence type="ECO:0000313" key="3">
    <source>
        <dbReference type="EMBL" id="VTQ62994.1"/>
    </source>
</evidence>
<protein>
    <submittedName>
        <fullName evidence="3">Predicted integral membrane protein</fullName>
    </submittedName>
</protein>
<evidence type="ECO:0000256" key="1">
    <source>
        <dbReference type="SAM" id="Phobius"/>
    </source>
</evidence>
<keyword evidence="1" id="KW-0812">Transmembrane</keyword>
<proteinExistence type="predicted"/>
<sequence>MNQHKRSPHSIFDFTYSLGKFLLFLIKLQVFWFLSVLKGCILLGTFPASVTVLKFFYHLFEEKQIPQVLYSDFQTSFNNLFISTNQLGYAAGMLLGFLWMDLRIAAVYLQNPFIHMGILLLFIATVIVILYLFPVFLRYDLSFTQYFKQALFLSLCSLIETVAIILGIFVVTAVSTFFPILTIVAFVPLFCLPLSWFSLQSMIKIEEKNRTLTQ</sequence>
<reference evidence="2 4" key="1">
    <citation type="submission" date="2015-06" db="EMBL/GenBank/DDBJ databases">
        <title>The Genome Sequence of Enterococcus hirae 88EA1.</title>
        <authorList>
            <consortium name="The Broad Institute Genomics Platform"/>
            <consortium name="The Broad Institute Genome Sequencing Center for Infectious Disease"/>
            <person name="Earl A.M."/>
            <person name="Van Tyne D."/>
            <person name="Lebreton F."/>
            <person name="Saavedra J.T."/>
            <person name="Gilmore M.S."/>
            <person name="Manson McGuire A."/>
            <person name="Clock S."/>
            <person name="Crupain M."/>
            <person name="Rangan U."/>
            <person name="Young S."/>
            <person name="Abouelleil A."/>
            <person name="Cao P."/>
            <person name="Chapman S.B."/>
            <person name="Griggs A."/>
            <person name="Priest M."/>
            <person name="Shea T."/>
            <person name="Wortman J."/>
            <person name="Nusbaum C."/>
            <person name="Birren B."/>
        </authorList>
    </citation>
    <scope>NUCLEOTIDE SEQUENCE [LARGE SCALE GENOMIC DNA]</scope>
    <source>
        <strain evidence="2 4">88EA1</strain>
    </source>
</reference>
<feature type="transmembrane region" description="Helical" evidence="1">
    <location>
        <begin position="149"/>
        <end position="171"/>
    </location>
</feature>
<feature type="transmembrane region" description="Helical" evidence="1">
    <location>
        <begin position="177"/>
        <end position="199"/>
    </location>
</feature>
<dbReference type="Proteomes" id="UP000253498">
    <property type="component" value="Unassembled WGS sequence"/>
</dbReference>
<dbReference type="AlphaFoldDB" id="A0A449E444"/>
<keyword evidence="1" id="KW-1133">Transmembrane helix</keyword>
<feature type="transmembrane region" description="Helical" evidence="1">
    <location>
        <begin position="112"/>
        <end position="137"/>
    </location>
</feature>
<feature type="transmembrane region" description="Helical" evidence="1">
    <location>
        <begin position="41"/>
        <end position="60"/>
    </location>
</feature>
<evidence type="ECO:0000313" key="4">
    <source>
        <dbReference type="Proteomes" id="UP000253498"/>
    </source>
</evidence>